<dbReference type="RefSeq" id="WP_189630696.1">
    <property type="nucleotide sequence ID" value="NZ_BNAG01000003.1"/>
</dbReference>
<accession>A0ABQ3IA42</accession>
<name>A0ABQ3IA42_9BACT</name>
<evidence type="ECO:0000313" key="1">
    <source>
        <dbReference type="EMBL" id="GHE68981.1"/>
    </source>
</evidence>
<gene>
    <name evidence="1" type="ORF">GCM10011340_26090</name>
</gene>
<keyword evidence="2" id="KW-1185">Reference proteome</keyword>
<evidence type="ECO:0000313" key="2">
    <source>
        <dbReference type="Proteomes" id="UP000658258"/>
    </source>
</evidence>
<organism evidence="1 2">
    <name type="scientific">Roseivirga thermotolerans</name>
    <dbReference type="NCBI Taxonomy" id="1758176"/>
    <lineage>
        <taxon>Bacteria</taxon>
        <taxon>Pseudomonadati</taxon>
        <taxon>Bacteroidota</taxon>
        <taxon>Cytophagia</taxon>
        <taxon>Cytophagales</taxon>
        <taxon>Roseivirgaceae</taxon>
        <taxon>Roseivirga</taxon>
    </lineage>
</organism>
<reference evidence="2" key="1">
    <citation type="journal article" date="2019" name="Int. J. Syst. Evol. Microbiol.">
        <title>The Global Catalogue of Microorganisms (GCM) 10K type strain sequencing project: providing services to taxonomists for standard genome sequencing and annotation.</title>
        <authorList>
            <consortium name="The Broad Institute Genomics Platform"/>
            <consortium name="The Broad Institute Genome Sequencing Center for Infectious Disease"/>
            <person name="Wu L."/>
            <person name="Ma J."/>
        </authorList>
    </citation>
    <scope>NUCLEOTIDE SEQUENCE [LARGE SCALE GENOMIC DNA]</scope>
    <source>
        <strain evidence="2">CGMCC 1.15111</strain>
    </source>
</reference>
<dbReference type="EMBL" id="BNAG01000003">
    <property type="protein sequence ID" value="GHE68981.1"/>
    <property type="molecule type" value="Genomic_DNA"/>
</dbReference>
<protein>
    <submittedName>
        <fullName evidence="1">Uncharacterized protein</fullName>
    </submittedName>
</protein>
<comment type="caution">
    <text evidence="1">The sequence shown here is derived from an EMBL/GenBank/DDBJ whole genome shotgun (WGS) entry which is preliminary data.</text>
</comment>
<sequence length="85" mass="10233">MGKKDAIVYKYFKRVFDDYQVLVSVNPIDYSGTELIVHPDGKIEKTDMQFDEDIYEDLEVDEFKESSPLEFQLYMKRDFFTREED</sequence>
<proteinExistence type="predicted"/>
<dbReference type="Proteomes" id="UP000658258">
    <property type="component" value="Unassembled WGS sequence"/>
</dbReference>